<evidence type="ECO:0000256" key="5">
    <source>
        <dbReference type="PROSITE-ProRule" id="PRU00325"/>
    </source>
</evidence>
<dbReference type="Proteomes" id="UP000230069">
    <property type="component" value="Unassembled WGS sequence"/>
</dbReference>
<name>A0A2G5ENU4_AQUCA</name>
<reference evidence="9 10" key="1">
    <citation type="submission" date="2017-09" db="EMBL/GenBank/DDBJ databases">
        <title>WGS assembly of Aquilegia coerulea Goldsmith.</title>
        <authorList>
            <person name="Hodges S."/>
            <person name="Kramer E."/>
            <person name="Nordborg M."/>
            <person name="Tomkins J."/>
            <person name="Borevitz J."/>
            <person name="Derieg N."/>
            <person name="Yan J."/>
            <person name="Mihaltcheva S."/>
            <person name="Hayes R.D."/>
            <person name="Rokhsar D."/>
        </authorList>
    </citation>
    <scope>NUCLEOTIDE SEQUENCE [LARGE SCALE GENOMIC DNA]</scope>
    <source>
        <strain evidence="10">cv. Goldsmith</strain>
    </source>
</reference>
<evidence type="ECO:0000256" key="1">
    <source>
        <dbReference type="ARBA" id="ARBA00005889"/>
    </source>
</evidence>
<evidence type="ECO:0000313" key="10">
    <source>
        <dbReference type="Proteomes" id="UP000230069"/>
    </source>
</evidence>
<dbReference type="PANTHER" id="PTHR31669">
    <property type="entry name" value="PROTEIN FAR1-RELATED SEQUENCE 10-RELATED"/>
    <property type="match status" value="1"/>
</dbReference>
<dbReference type="AlphaFoldDB" id="A0A2G5ENU4"/>
<dbReference type="InterPro" id="IPR018289">
    <property type="entry name" value="MULE_transposase_dom"/>
</dbReference>
<dbReference type="InterPro" id="IPR031052">
    <property type="entry name" value="FHY3/FAR1"/>
</dbReference>
<protein>
    <recommendedName>
        <fullName evidence="6">Protein FAR1-RELATED SEQUENCE</fullName>
    </recommendedName>
</protein>
<keyword evidence="4 6" id="KW-0862">Zinc</keyword>
<feature type="domain" description="SWIM-type" evidence="8">
    <location>
        <begin position="541"/>
        <end position="577"/>
    </location>
</feature>
<keyword evidence="6" id="KW-0539">Nucleus</keyword>
<proteinExistence type="inferred from homology"/>
<dbReference type="Pfam" id="PF10551">
    <property type="entry name" value="MULE"/>
    <property type="match status" value="1"/>
</dbReference>
<keyword evidence="10" id="KW-1185">Reference proteome</keyword>
<comment type="function">
    <text evidence="6">Putative transcription activator involved in regulating light control of development.</text>
</comment>
<evidence type="ECO:0000256" key="2">
    <source>
        <dbReference type="ARBA" id="ARBA00022723"/>
    </source>
</evidence>
<evidence type="ECO:0000256" key="7">
    <source>
        <dbReference type="SAM" id="MobiDB-lite"/>
    </source>
</evidence>
<comment type="similarity">
    <text evidence="1 6">Belongs to the FHY3/FAR1 family.</text>
</comment>
<dbReference type="GO" id="GO:0005634">
    <property type="term" value="C:nucleus"/>
    <property type="evidence" value="ECO:0007669"/>
    <property type="project" value="UniProtKB-SubCell"/>
</dbReference>
<evidence type="ECO:0000313" key="9">
    <source>
        <dbReference type="EMBL" id="PIA57361.1"/>
    </source>
</evidence>
<evidence type="ECO:0000256" key="6">
    <source>
        <dbReference type="RuleBase" id="RU367018"/>
    </source>
</evidence>
<dbReference type="Pfam" id="PF03101">
    <property type="entry name" value="FAR1"/>
    <property type="match status" value="1"/>
</dbReference>
<comment type="subcellular location">
    <subcellularLocation>
        <location evidence="6">Nucleus</location>
    </subcellularLocation>
</comment>
<dbReference type="SMART" id="SM00575">
    <property type="entry name" value="ZnF_PMZ"/>
    <property type="match status" value="1"/>
</dbReference>
<dbReference type="GO" id="GO:0008270">
    <property type="term" value="F:zinc ion binding"/>
    <property type="evidence" value="ECO:0007669"/>
    <property type="project" value="UniProtKB-UniRule"/>
</dbReference>
<dbReference type="STRING" id="218851.A0A2G5ENU4"/>
<dbReference type="PROSITE" id="PS50966">
    <property type="entry name" value="ZF_SWIM"/>
    <property type="match status" value="1"/>
</dbReference>
<keyword evidence="3 5" id="KW-0863">Zinc-finger</keyword>
<evidence type="ECO:0000259" key="8">
    <source>
        <dbReference type="PROSITE" id="PS50966"/>
    </source>
</evidence>
<evidence type="ECO:0000256" key="3">
    <source>
        <dbReference type="ARBA" id="ARBA00022771"/>
    </source>
</evidence>
<accession>A0A2G5ENU4</accession>
<dbReference type="PANTHER" id="PTHR31669:SF283">
    <property type="entry name" value="PROTEIN FAR1-RELATED SEQUENCE"/>
    <property type="match status" value="1"/>
</dbReference>
<dbReference type="OrthoDB" id="641338at2759"/>
<feature type="region of interest" description="Disordered" evidence="7">
    <location>
        <begin position="1"/>
        <end position="22"/>
    </location>
</feature>
<dbReference type="InterPro" id="IPR006564">
    <property type="entry name" value="Znf_PMZ"/>
</dbReference>
<dbReference type="InterPro" id="IPR004330">
    <property type="entry name" value="FAR1_DNA_bnd_dom"/>
</dbReference>
<evidence type="ECO:0000256" key="4">
    <source>
        <dbReference type="ARBA" id="ARBA00022833"/>
    </source>
</evidence>
<organism evidence="9 10">
    <name type="scientific">Aquilegia coerulea</name>
    <name type="common">Rocky mountain columbine</name>
    <dbReference type="NCBI Taxonomy" id="218851"/>
    <lineage>
        <taxon>Eukaryota</taxon>
        <taxon>Viridiplantae</taxon>
        <taxon>Streptophyta</taxon>
        <taxon>Embryophyta</taxon>
        <taxon>Tracheophyta</taxon>
        <taxon>Spermatophyta</taxon>
        <taxon>Magnoliopsida</taxon>
        <taxon>Ranunculales</taxon>
        <taxon>Ranunculaceae</taxon>
        <taxon>Thalictroideae</taxon>
        <taxon>Aquilegia</taxon>
    </lineage>
</organism>
<keyword evidence="2 6" id="KW-0479">Metal-binding</keyword>
<sequence>MEGTSFDTNPRIEGGRNDNGIESDCANIESSGEYSINQGKKDHLPPAVGMEFDSYDDAYRFYNDYAEDMGFRVRVKSSWSRKLSKEKYHATLCCSCEGFKKQKDTHRSRPETRTGCSAVVRIRRTEFQRWKVTDVVLEHNHIRIRKSNKNFSIGTKRKTPLDSDVATETTSFLNTGSYENLTFAGTDVMNFVNHYKRLKVKGGNAQALHDYFCGMQLTSPNFFYLMDFNDDGHLGNVFWADGRSRAAYGQFCDVVIFDTTYLSHKYEVPLLIFVGVNHHGHSVLLGCGMLADETKESFHWLFKAWLTCMLGRPPSLIITDQVKGLQSAVVEVFPRACHRLCSWNIMQEISEKLKQVHKYKSVVDELNKVVYNSLRVDEFESAWENVIQQHELKHHEWFQTLFEDRRHWVPVFLKEISFLGMLTTSLSESRKPFFEGHIHKHTSMKDFLCQYELALQHKYEEEAKAAFESRNSDVVLKTKCCFEHQLSKVYTREIFLKFQNEVEEMYCCFNTTQTQVDGTVVTYIVKERIGGEGNNKAIREYEVSYDSTNGYLRCICGWFYFKGYLCRHALSVLNHNGVEEIPSQYILSRWRKDVKRIFVSDHGSIYVNANNPLHRYDHLCRRVSQIVEGVISQEHYEVAIQALEDSLKKVRLVEHSFPENGKF</sequence>
<dbReference type="GO" id="GO:0006355">
    <property type="term" value="P:regulation of DNA-templated transcription"/>
    <property type="evidence" value="ECO:0007669"/>
    <property type="project" value="UniProtKB-UniRule"/>
</dbReference>
<dbReference type="EMBL" id="KZ305023">
    <property type="protein sequence ID" value="PIA57361.1"/>
    <property type="molecule type" value="Genomic_DNA"/>
</dbReference>
<dbReference type="InterPro" id="IPR007527">
    <property type="entry name" value="Znf_SWIM"/>
</dbReference>
<dbReference type="InParanoid" id="A0A2G5ENU4"/>
<gene>
    <name evidence="9" type="ORF">AQUCO_00600235v1</name>
</gene>